<dbReference type="Pfam" id="PF09722">
    <property type="entry name" value="Xre_MbcA_ParS_C"/>
    <property type="match status" value="1"/>
</dbReference>
<dbReference type="Proteomes" id="UP001336314">
    <property type="component" value="Unassembled WGS sequence"/>
</dbReference>
<dbReference type="InterPro" id="IPR046847">
    <property type="entry name" value="Xre-like_HTH"/>
</dbReference>
<protein>
    <submittedName>
        <fullName evidence="3">DUF2384 domain-containing protein</fullName>
    </submittedName>
</protein>
<dbReference type="EMBL" id="JAUHLI010000026">
    <property type="protein sequence ID" value="MEE2003241.1"/>
    <property type="molecule type" value="Genomic_DNA"/>
</dbReference>
<organism evidence="3 4">
    <name type="scientific">Alkalimonas cellulosilytica</name>
    <dbReference type="NCBI Taxonomy" id="3058395"/>
    <lineage>
        <taxon>Bacteria</taxon>
        <taxon>Pseudomonadati</taxon>
        <taxon>Pseudomonadota</taxon>
        <taxon>Gammaproteobacteria</taxon>
        <taxon>Alkalimonas</taxon>
    </lineage>
</organism>
<dbReference type="Pfam" id="PF20432">
    <property type="entry name" value="Xre-like-HTH"/>
    <property type="match status" value="1"/>
</dbReference>
<keyword evidence="4" id="KW-1185">Reference proteome</keyword>
<evidence type="ECO:0000259" key="2">
    <source>
        <dbReference type="Pfam" id="PF20432"/>
    </source>
</evidence>
<evidence type="ECO:0000259" key="1">
    <source>
        <dbReference type="Pfam" id="PF09722"/>
    </source>
</evidence>
<feature type="domain" description="Antitoxin Xre/MbcA/ParS-like toxin-binding" evidence="1">
    <location>
        <begin position="94"/>
        <end position="144"/>
    </location>
</feature>
<dbReference type="NCBIfam" id="TIGR02293">
    <property type="entry name" value="TAS_TIGR02293"/>
    <property type="match status" value="1"/>
</dbReference>
<accession>A0ABU7J9M2</accession>
<sequence>MTAIRKFVPADTPTDIWAELKLPNEDAKIRAIVNSGFRVGLLSHTADILGLSCAAVGNALGIVSTTLARRRKQGRFNREESDRIYRLIEMTNRATGLFKGDRNSAVRWMQSSIPALGQKKPIDMIQTSADTLAVLKLITRLEFGVHS</sequence>
<comment type="caution">
    <text evidence="3">The sequence shown here is derived from an EMBL/GenBank/DDBJ whole genome shotgun (WGS) entry which is preliminary data.</text>
</comment>
<evidence type="ECO:0000313" key="4">
    <source>
        <dbReference type="Proteomes" id="UP001336314"/>
    </source>
</evidence>
<gene>
    <name evidence="3" type="ORF">QWY20_17440</name>
</gene>
<proteinExistence type="predicted"/>
<reference evidence="3 4" key="1">
    <citation type="submission" date="2023-07" db="EMBL/GenBank/DDBJ databases">
        <title>Alkalimonas sp., MEB108 novel, alkaliphilic bacterium isolated from Lonar Lake, India.</title>
        <authorList>
            <person name="Joshi A."/>
            <person name="Thite S."/>
        </authorList>
    </citation>
    <scope>NUCLEOTIDE SEQUENCE [LARGE SCALE GENOMIC DNA]</scope>
    <source>
        <strain evidence="3 4">MEB108</strain>
    </source>
</reference>
<name>A0ABU7J9M2_9GAMM</name>
<feature type="domain" description="Antitoxin Xre-like helix-turn-helix" evidence="2">
    <location>
        <begin position="33"/>
        <end position="88"/>
    </location>
</feature>
<dbReference type="RefSeq" id="WP_330130285.1">
    <property type="nucleotide sequence ID" value="NZ_JAUHLI010000026.1"/>
</dbReference>
<dbReference type="InterPro" id="IPR024467">
    <property type="entry name" value="Xre/MbcA/ParS-like_toxin-bd"/>
</dbReference>
<dbReference type="InterPro" id="IPR011979">
    <property type="entry name" value="Antitox_Xre"/>
</dbReference>
<evidence type="ECO:0000313" key="3">
    <source>
        <dbReference type="EMBL" id="MEE2003241.1"/>
    </source>
</evidence>